<accession>A0A1P8Q4W0</accession>
<protein>
    <recommendedName>
        <fullName evidence="2">DUF5067 domain-containing protein</fullName>
    </recommendedName>
</protein>
<dbReference type="InterPro" id="IPR029050">
    <property type="entry name" value="Immunoprotect_excell_Ig-like"/>
</dbReference>
<evidence type="ECO:0000313" key="3">
    <source>
        <dbReference type="EMBL" id="APX72893.1"/>
    </source>
</evidence>
<organism evidence="3 4">
    <name type="scientific">Companilactobacillus allii</name>
    <dbReference type="NCBI Taxonomy" id="1847728"/>
    <lineage>
        <taxon>Bacteria</taxon>
        <taxon>Bacillati</taxon>
        <taxon>Bacillota</taxon>
        <taxon>Bacilli</taxon>
        <taxon>Lactobacillales</taxon>
        <taxon>Lactobacillaceae</taxon>
        <taxon>Companilactobacillus</taxon>
    </lineage>
</organism>
<dbReference type="STRING" id="1847728.BTM29_10160"/>
<evidence type="ECO:0000259" key="2">
    <source>
        <dbReference type="Pfam" id="PF16729"/>
    </source>
</evidence>
<dbReference type="EMBL" id="CP019323">
    <property type="protein sequence ID" value="APX72893.1"/>
    <property type="molecule type" value="Genomic_DNA"/>
</dbReference>
<evidence type="ECO:0000313" key="4">
    <source>
        <dbReference type="Proteomes" id="UP000187499"/>
    </source>
</evidence>
<dbReference type="Pfam" id="PF16729">
    <property type="entry name" value="DUF5067"/>
    <property type="match status" value="1"/>
</dbReference>
<sequence length="159" mass="18030">MQKRQKKFTNYLNKVMESQPHIENKTIINSTGEITFDNTEIIPGFEGEKVLMVTYTYKNTTDNPMGAFDALLASGEFKQENADSIVTLSMGIPDTDWELSNENYQDMYNTGSSEKLKSGETKQYVDFIELDNSNNPVTFKAEDQDTRTSLGSIKLDLNK</sequence>
<feature type="domain" description="DUF5067" evidence="2">
    <location>
        <begin position="21"/>
        <end position="143"/>
    </location>
</feature>
<dbReference type="Gene3D" id="2.60.40.1240">
    <property type="match status" value="1"/>
</dbReference>
<dbReference type="InterPro" id="IPR031989">
    <property type="entry name" value="DUF5067"/>
</dbReference>
<gene>
    <name evidence="3" type="ORF">BTM29_10160</name>
</gene>
<dbReference type="RefSeq" id="WP_076617079.1">
    <property type="nucleotide sequence ID" value="NZ_CP019323.1"/>
</dbReference>
<reference evidence="4" key="1">
    <citation type="submission" date="2016-12" db="EMBL/GenBank/DDBJ databases">
        <authorList>
            <person name="Jung M.Y."/>
            <person name="Lee S.H."/>
        </authorList>
    </citation>
    <scope>NUCLEOTIDE SEQUENCE [LARGE SCALE GENOMIC DNA]</scope>
    <source>
        <strain evidence="4">WiKim39</strain>
    </source>
</reference>
<evidence type="ECO:0000256" key="1">
    <source>
        <dbReference type="ARBA" id="ARBA00022729"/>
    </source>
</evidence>
<keyword evidence="1" id="KW-0732">Signal</keyword>
<dbReference type="KEGG" id="lalw:BTM29_10160"/>
<proteinExistence type="predicted"/>
<name>A0A1P8Q4W0_9LACO</name>
<keyword evidence="4" id="KW-1185">Reference proteome</keyword>
<dbReference type="AlphaFoldDB" id="A0A1P8Q4W0"/>
<dbReference type="Proteomes" id="UP000187499">
    <property type="component" value="Chromosome"/>
</dbReference>